<keyword evidence="4" id="KW-1185">Reference proteome</keyword>
<sequence length="171" mass="20100">MIVDENSDEDFSFASVPTFRDKEEDQFLPAQNEKKNTEKTDQIFQKIIKENVNFISNSSNFFRFDETAFEFEINSIVKDNENLKAIVKKQTESLESLNSELEKVKDEAFDLSFKLKQSKEQYLTTQKEILILKEKDAESKNDLELKKLAIKMTQTDFESEINIDLTFKKRN</sequence>
<feature type="compositionally biased region" description="Acidic residues" evidence="2">
    <location>
        <begin position="1"/>
        <end position="11"/>
    </location>
</feature>
<feature type="region of interest" description="Disordered" evidence="2">
    <location>
        <begin position="1"/>
        <end position="38"/>
    </location>
</feature>
<feature type="coiled-coil region" evidence="1">
    <location>
        <begin position="80"/>
        <end position="107"/>
    </location>
</feature>
<evidence type="ECO:0000313" key="3">
    <source>
        <dbReference type="EMBL" id="CAF1080006.1"/>
    </source>
</evidence>
<comment type="caution">
    <text evidence="3">The sequence shown here is derived from an EMBL/GenBank/DDBJ whole genome shotgun (WGS) entry which is preliminary data.</text>
</comment>
<accession>A0A814MLH3</accession>
<organism evidence="3 4">
    <name type="scientific">Brachionus calyciflorus</name>
    <dbReference type="NCBI Taxonomy" id="104777"/>
    <lineage>
        <taxon>Eukaryota</taxon>
        <taxon>Metazoa</taxon>
        <taxon>Spiralia</taxon>
        <taxon>Gnathifera</taxon>
        <taxon>Rotifera</taxon>
        <taxon>Eurotatoria</taxon>
        <taxon>Monogononta</taxon>
        <taxon>Pseudotrocha</taxon>
        <taxon>Ploima</taxon>
        <taxon>Brachionidae</taxon>
        <taxon>Brachionus</taxon>
    </lineage>
</organism>
<gene>
    <name evidence="3" type="ORF">OXX778_LOCUS20147</name>
</gene>
<evidence type="ECO:0000256" key="2">
    <source>
        <dbReference type="SAM" id="MobiDB-lite"/>
    </source>
</evidence>
<evidence type="ECO:0000313" key="4">
    <source>
        <dbReference type="Proteomes" id="UP000663879"/>
    </source>
</evidence>
<keyword evidence="1" id="KW-0175">Coiled coil</keyword>
<dbReference type="EMBL" id="CAJNOC010006524">
    <property type="protein sequence ID" value="CAF1080006.1"/>
    <property type="molecule type" value="Genomic_DNA"/>
</dbReference>
<proteinExistence type="predicted"/>
<reference evidence="3" key="1">
    <citation type="submission" date="2021-02" db="EMBL/GenBank/DDBJ databases">
        <authorList>
            <person name="Nowell W R."/>
        </authorList>
    </citation>
    <scope>NUCLEOTIDE SEQUENCE</scope>
    <source>
        <strain evidence="3">Ploen Becks lab</strain>
    </source>
</reference>
<protein>
    <submittedName>
        <fullName evidence="3">Uncharacterized protein</fullName>
    </submittedName>
</protein>
<dbReference type="Proteomes" id="UP000663879">
    <property type="component" value="Unassembled WGS sequence"/>
</dbReference>
<name>A0A814MLH3_9BILA</name>
<evidence type="ECO:0000256" key="1">
    <source>
        <dbReference type="SAM" id="Coils"/>
    </source>
</evidence>
<dbReference type="AlphaFoldDB" id="A0A814MLH3"/>